<keyword evidence="3" id="KW-0732">Signal</keyword>
<dbReference type="GO" id="GO:0047753">
    <property type="term" value="F:choline-sulfatase activity"/>
    <property type="evidence" value="ECO:0007669"/>
    <property type="project" value="UniProtKB-EC"/>
</dbReference>
<dbReference type="Proteomes" id="UP000320390">
    <property type="component" value="Chromosome"/>
</dbReference>
<name>A0A518F0Z0_9BACT</name>
<sequence precursor="true">MPGLLLLLAAASPALAQEAEPRRPNVLFIFSDDHATDAIGAYQGRLAGVNPTPRIDELSRGGTLFKRSYCTNSICGPSRAVVLTSKHSHLNGFRQNGDRFDGDQQTFPKLLQKAGYTTAMIGKWHLNSDPQGFDHWDILPGQGMYYNPTLLNAEGKRTVEGHCTDIVTDLALDWLDEQKKADPDRPWLLMCQHKAPHRTWMPAGRHLDLWADEDIPVPATLFDQHQDNASGANDSEMSIDEHMEIFYDLFVLDDESQPPPGGRALDASGFRNLERMTPEQRRVWDAAFQPRNAAFLEANLQGEDLVRWKYQRYIKNYLRCIRGVDESVGALLDWLEESGQAENTIVVYSSDQGFYLGDHGWFDKRWMYDESLEMPLIVRWPGVTPPGTVANALVQNLDYAPTFLDAAGVEIPADMQGHSLRPVLAGAEPETWRDAIYYRYYEFPGAHAVPRHYGIRTDRYKLIYFEQLDEWEFYDLQEDPDELTNLFGQPGHQAEIAKLSLRLGEMKRDAKDAE</sequence>
<dbReference type="PROSITE" id="PS00149">
    <property type="entry name" value="SULFATASE_2"/>
    <property type="match status" value="1"/>
</dbReference>
<dbReference type="Gene3D" id="3.40.720.10">
    <property type="entry name" value="Alkaline Phosphatase, subunit A"/>
    <property type="match status" value="1"/>
</dbReference>
<dbReference type="AlphaFoldDB" id="A0A518F0Z0"/>
<dbReference type="EC" id="3.1.6.6" evidence="5"/>
<dbReference type="SUPFAM" id="SSF53649">
    <property type="entry name" value="Alkaline phosphatase-like"/>
    <property type="match status" value="1"/>
</dbReference>
<evidence type="ECO:0000313" key="6">
    <source>
        <dbReference type="Proteomes" id="UP000320390"/>
    </source>
</evidence>
<evidence type="ECO:0000256" key="3">
    <source>
        <dbReference type="SAM" id="SignalP"/>
    </source>
</evidence>
<proteinExistence type="inferred from homology"/>
<protein>
    <submittedName>
        <fullName evidence="5">Choline-sulfatase</fullName>
        <ecNumber evidence="5">3.1.6.6</ecNumber>
    </submittedName>
</protein>
<gene>
    <name evidence="5" type="primary">betC_14</name>
    <name evidence="5" type="ORF">Poly30_55500</name>
</gene>
<dbReference type="CDD" id="cd16031">
    <property type="entry name" value="G6S_like"/>
    <property type="match status" value="1"/>
</dbReference>
<dbReference type="InterPro" id="IPR032506">
    <property type="entry name" value="SGSH_C"/>
</dbReference>
<evidence type="ECO:0000259" key="4">
    <source>
        <dbReference type="Pfam" id="PF16347"/>
    </source>
</evidence>
<evidence type="ECO:0000313" key="5">
    <source>
        <dbReference type="EMBL" id="QDV09989.1"/>
    </source>
</evidence>
<dbReference type="OrthoDB" id="237120at2"/>
<feature type="signal peptide" evidence="3">
    <location>
        <begin position="1"/>
        <end position="16"/>
    </location>
</feature>
<dbReference type="RefSeq" id="WP_145205376.1">
    <property type="nucleotide sequence ID" value="NZ_CP036434.1"/>
</dbReference>
<feature type="domain" description="N-sulphoglucosamine sulphohydrolase C-terminal" evidence="4">
    <location>
        <begin position="357"/>
        <end position="507"/>
    </location>
</feature>
<organism evidence="5 6">
    <name type="scientific">Saltatorellus ferox</name>
    <dbReference type="NCBI Taxonomy" id="2528018"/>
    <lineage>
        <taxon>Bacteria</taxon>
        <taxon>Pseudomonadati</taxon>
        <taxon>Planctomycetota</taxon>
        <taxon>Planctomycetia</taxon>
        <taxon>Planctomycetia incertae sedis</taxon>
        <taxon>Saltatorellus</taxon>
    </lineage>
</organism>
<keyword evidence="6" id="KW-1185">Reference proteome</keyword>
<dbReference type="Pfam" id="PF16347">
    <property type="entry name" value="SGSH_C"/>
    <property type="match status" value="1"/>
</dbReference>
<feature type="chain" id="PRO_5021807529" evidence="3">
    <location>
        <begin position="17"/>
        <end position="514"/>
    </location>
</feature>
<dbReference type="PANTHER" id="PTHR43108:SF6">
    <property type="entry name" value="N-SULPHOGLUCOSAMINE SULPHOHYDROLASE"/>
    <property type="match status" value="1"/>
</dbReference>
<dbReference type="PANTHER" id="PTHR43108">
    <property type="entry name" value="N-ACETYLGLUCOSAMINE-6-SULFATASE FAMILY MEMBER"/>
    <property type="match status" value="1"/>
</dbReference>
<dbReference type="InterPro" id="IPR024607">
    <property type="entry name" value="Sulfatase_CS"/>
</dbReference>
<evidence type="ECO:0000256" key="1">
    <source>
        <dbReference type="ARBA" id="ARBA00008779"/>
    </source>
</evidence>
<reference evidence="5 6" key="1">
    <citation type="submission" date="2019-02" db="EMBL/GenBank/DDBJ databases">
        <title>Deep-cultivation of Planctomycetes and their phenomic and genomic characterization uncovers novel biology.</title>
        <authorList>
            <person name="Wiegand S."/>
            <person name="Jogler M."/>
            <person name="Boedeker C."/>
            <person name="Pinto D."/>
            <person name="Vollmers J."/>
            <person name="Rivas-Marin E."/>
            <person name="Kohn T."/>
            <person name="Peeters S.H."/>
            <person name="Heuer A."/>
            <person name="Rast P."/>
            <person name="Oberbeckmann S."/>
            <person name="Bunk B."/>
            <person name="Jeske O."/>
            <person name="Meyerdierks A."/>
            <person name="Storesund J.E."/>
            <person name="Kallscheuer N."/>
            <person name="Luecker S."/>
            <person name="Lage O.M."/>
            <person name="Pohl T."/>
            <person name="Merkel B.J."/>
            <person name="Hornburger P."/>
            <person name="Mueller R.-W."/>
            <person name="Bruemmer F."/>
            <person name="Labrenz M."/>
            <person name="Spormann A.M."/>
            <person name="Op den Camp H."/>
            <person name="Overmann J."/>
            <person name="Amann R."/>
            <person name="Jetten M.S.M."/>
            <person name="Mascher T."/>
            <person name="Medema M.H."/>
            <person name="Devos D.P."/>
            <person name="Kaster A.-K."/>
            <person name="Ovreas L."/>
            <person name="Rohde M."/>
            <person name="Galperin M.Y."/>
            <person name="Jogler C."/>
        </authorList>
    </citation>
    <scope>NUCLEOTIDE SEQUENCE [LARGE SCALE GENOMIC DNA]</scope>
    <source>
        <strain evidence="5 6">Poly30</strain>
    </source>
</reference>
<dbReference type="InterPro" id="IPR017850">
    <property type="entry name" value="Alkaline_phosphatase_core_sf"/>
</dbReference>
<dbReference type="EMBL" id="CP036434">
    <property type="protein sequence ID" value="QDV09989.1"/>
    <property type="molecule type" value="Genomic_DNA"/>
</dbReference>
<evidence type="ECO:0000256" key="2">
    <source>
        <dbReference type="ARBA" id="ARBA00022801"/>
    </source>
</evidence>
<comment type="similarity">
    <text evidence="1">Belongs to the sulfatase family.</text>
</comment>
<accession>A0A518F0Z0</accession>
<keyword evidence="2 5" id="KW-0378">Hydrolase</keyword>